<evidence type="ECO:0000256" key="1">
    <source>
        <dbReference type="ARBA" id="ARBA00004141"/>
    </source>
</evidence>
<dbReference type="PANTHER" id="PTHR30618">
    <property type="entry name" value="NCS1 FAMILY PURINE/PYRIMIDINE TRANSPORTER"/>
    <property type="match status" value="1"/>
</dbReference>
<proteinExistence type="inferred from homology"/>
<dbReference type="AlphaFoldDB" id="A0A9P5PQM1"/>
<protein>
    <submittedName>
        <fullName evidence="7">NCS1 nucleoside transporter</fullName>
    </submittedName>
</protein>
<feature type="transmembrane region" description="Helical" evidence="6">
    <location>
        <begin position="246"/>
        <end position="266"/>
    </location>
</feature>
<dbReference type="InterPro" id="IPR001248">
    <property type="entry name" value="Pur-cyt_permease"/>
</dbReference>
<name>A0A9P5PQM1_9AGAR</name>
<dbReference type="OrthoDB" id="2018619at2759"/>
<sequence length="585" mass="64497">MVSENVKSIFRSRKALIKAVKAPGADAFDGQHIWSNRDLDPTPSSERNWRWYHYASLWWGSSFNPNDWSTGSSLLSLGLTFGTAMGAVVMGALLSSIAIVFAARPGSTYHIGYPVAIRASMGMYASYFFVFLRSLIAAIYYGIQSYYAGQLVSVMLRCMFGHKWTDLPPFPISANITSQAFGGFMIFYAFTLPLMFIHPRSIHTVFLWKAILLPPCAIAMSAWAVSQAGGISKLTLGKTGVTGSQLGWAWMDGINTVLSSISPMIVSQPDITRYARTPFDASYPQAFANLIVKCLIYFLAICTAGSLQIVYGGEVTWNLWDQLGLVLDHNWNAGARTLCFFMALAFSAATALTNISANSIPFAADITGLAPRWMTIRRGQVLCAILGLAITPWNFLQNAQQFLTFLGSYNMFMGSLLAVIWSDYFLVRKSNFHIPSLYTSDPNAPYWYRRGVNWRGIVAWICGSFIPFPGLIGSYNAKAVDLSAVHMFQNGWLISIGITFVVYYVICLLFPVPIYPPKYASQPVTRGYLAKQDFPGVFPDEDWRPLSTPNADSCSIPGGPTPDDAFSEKISAASIEAAGEELKKV</sequence>
<accession>A0A9P5PQM1</accession>
<feature type="transmembrane region" description="Helical" evidence="6">
    <location>
        <begin position="452"/>
        <end position="472"/>
    </location>
</feature>
<dbReference type="InterPro" id="IPR045225">
    <property type="entry name" value="Uracil/uridine/allantoin_perm"/>
</dbReference>
<evidence type="ECO:0000313" key="8">
    <source>
        <dbReference type="Proteomes" id="UP000772434"/>
    </source>
</evidence>
<comment type="caution">
    <text evidence="7">The sequence shown here is derived from an EMBL/GenBank/DDBJ whole genome shotgun (WGS) entry which is preliminary data.</text>
</comment>
<dbReference type="GO" id="GO:0015205">
    <property type="term" value="F:nucleobase transmembrane transporter activity"/>
    <property type="evidence" value="ECO:0007669"/>
    <property type="project" value="TreeGrafter"/>
</dbReference>
<feature type="transmembrane region" description="Helical" evidence="6">
    <location>
        <begin position="206"/>
        <end position="226"/>
    </location>
</feature>
<evidence type="ECO:0000256" key="2">
    <source>
        <dbReference type="ARBA" id="ARBA00008974"/>
    </source>
</evidence>
<dbReference type="CDD" id="cd11482">
    <property type="entry name" value="SLC-NCS1sbd_NRT1-like"/>
    <property type="match status" value="1"/>
</dbReference>
<dbReference type="EMBL" id="JADNRY010000071">
    <property type="protein sequence ID" value="KAF9067601.1"/>
    <property type="molecule type" value="Genomic_DNA"/>
</dbReference>
<feature type="transmembrane region" description="Helical" evidence="6">
    <location>
        <begin position="124"/>
        <end position="143"/>
    </location>
</feature>
<reference evidence="7" key="1">
    <citation type="submission" date="2020-11" db="EMBL/GenBank/DDBJ databases">
        <authorList>
            <consortium name="DOE Joint Genome Institute"/>
            <person name="Ahrendt S."/>
            <person name="Riley R."/>
            <person name="Andreopoulos W."/>
            <person name="Labutti K."/>
            <person name="Pangilinan J."/>
            <person name="Ruiz-Duenas F.J."/>
            <person name="Barrasa J.M."/>
            <person name="Sanchez-Garcia M."/>
            <person name="Camarero S."/>
            <person name="Miyauchi S."/>
            <person name="Serrano A."/>
            <person name="Linde D."/>
            <person name="Babiker R."/>
            <person name="Drula E."/>
            <person name="Ayuso-Fernandez I."/>
            <person name="Pacheco R."/>
            <person name="Padilla G."/>
            <person name="Ferreira P."/>
            <person name="Barriuso J."/>
            <person name="Kellner H."/>
            <person name="Castanera R."/>
            <person name="Alfaro M."/>
            <person name="Ramirez L."/>
            <person name="Pisabarro A.G."/>
            <person name="Kuo A."/>
            <person name="Tritt A."/>
            <person name="Lipzen A."/>
            <person name="He G."/>
            <person name="Yan M."/>
            <person name="Ng V."/>
            <person name="Cullen D."/>
            <person name="Martin F."/>
            <person name="Rosso M.-N."/>
            <person name="Henrissat B."/>
            <person name="Hibbett D."/>
            <person name="Martinez A.T."/>
            <person name="Grigoriev I.V."/>
        </authorList>
    </citation>
    <scope>NUCLEOTIDE SEQUENCE</scope>
    <source>
        <strain evidence="7">AH 40177</strain>
    </source>
</reference>
<evidence type="ECO:0000256" key="6">
    <source>
        <dbReference type="SAM" id="Phobius"/>
    </source>
</evidence>
<comment type="subcellular location">
    <subcellularLocation>
        <location evidence="1">Membrane</location>
        <topology evidence="1">Multi-pass membrane protein</topology>
    </subcellularLocation>
</comment>
<feature type="transmembrane region" description="Helical" evidence="6">
    <location>
        <begin position="379"/>
        <end position="396"/>
    </location>
</feature>
<feature type="transmembrane region" description="Helical" evidence="6">
    <location>
        <begin position="402"/>
        <end position="427"/>
    </location>
</feature>
<comment type="similarity">
    <text evidence="2">Belongs to the purine-cytosine permease (2.A.39) family.</text>
</comment>
<evidence type="ECO:0000256" key="5">
    <source>
        <dbReference type="ARBA" id="ARBA00023136"/>
    </source>
</evidence>
<organism evidence="7 8">
    <name type="scientific">Rhodocollybia butyracea</name>
    <dbReference type="NCBI Taxonomy" id="206335"/>
    <lineage>
        <taxon>Eukaryota</taxon>
        <taxon>Fungi</taxon>
        <taxon>Dikarya</taxon>
        <taxon>Basidiomycota</taxon>
        <taxon>Agaricomycotina</taxon>
        <taxon>Agaricomycetes</taxon>
        <taxon>Agaricomycetidae</taxon>
        <taxon>Agaricales</taxon>
        <taxon>Marasmiineae</taxon>
        <taxon>Omphalotaceae</taxon>
        <taxon>Rhodocollybia</taxon>
    </lineage>
</organism>
<dbReference type="Gene3D" id="1.10.4160.10">
    <property type="entry name" value="Hydantoin permease"/>
    <property type="match status" value="1"/>
</dbReference>
<keyword evidence="8" id="KW-1185">Reference proteome</keyword>
<dbReference type="Proteomes" id="UP000772434">
    <property type="component" value="Unassembled WGS sequence"/>
</dbReference>
<feature type="transmembrane region" description="Helical" evidence="6">
    <location>
        <begin position="492"/>
        <end position="512"/>
    </location>
</feature>
<evidence type="ECO:0000256" key="3">
    <source>
        <dbReference type="ARBA" id="ARBA00022692"/>
    </source>
</evidence>
<keyword evidence="5 6" id="KW-0472">Membrane</keyword>
<keyword evidence="4 6" id="KW-1133">Transmembrane helix</keyword>
<dbReference type="Pfam" id="PF02133">
    <property type="entry name" value="Transp_cyt_pur"/>
    <property type="match status" value="1"/>
</dbReference>
<keyword evidence="3 6" id="KW-0812">Transmembrane</keyword>
<feature type="transmembrane region" description="Helical" evidence="6">
    <location>
        <begin position="74"/>
        <end position="103"/>
    </location>
</feature>
<dbReference type="GO" id="GO:0005886">
    <property type="term" value="C:plasma membrane"/>
    <property type="evidence" value="ECO:0007669"/>
    <property type="project" value="TreeGrafter"/>
</dbReference>
<feature type="transmembrane region" description="Helical" evidence="6">
    <location>
        <begin position="331"/>
        <end position="352"/>
    </location>
</feature>
<feature type="transmembrane region" description="Helical" evidence="6">
    <location>
        <begin position="176"/>
        <end position="197"/>
    </location>
</feature>
<evidence type="ECO:0000313" key="7">
    <source>
        <dbReference type="EMBL" id="KAF9067601.1"/>
    </source>
</evidence>
<gene>
    <name evidence="7" type="ORF">BDP27DRAFT_1267316</name>
</gene>
<dbReference type="PANTHER" id="PTHR30618:SF0">
    <property type="entry name" value="PURINE-URACIL PERMEASE NCS1"/>
    <property type="match status" value="1"/>
</dbReference>
<evidence type="ECO:0000256" key="4">
    <source>
        <dbReference type="ARBA" id="ARBA00022989"/>
    </source>
</evidence>
<feature type="transmembrane region" description="Helical" evidence="6">
    <location>
        <begin position="287"/>
        <end position="311"/>
    </location>
</feature>